<reference evidence="3 4" key="1">
    <citation type="submission" date="2024-02" db="EMBL/GenBank/DDBJ databases">
        <title>Bacteria isolated from the canopy kelp, Nereocystis luetkeana.</title>
        <authorList>
            <person name="Pfister C.A."/>
            <person name="Younker I.T."/>
            <person name="Light S.H."/>
        </authorList>
    </citation>
    <scope>NUCLEOTIDE SEQUENCE [LARGE SCALE GENOMIC DNA]</scope>
    <source>
        <strain evidence="3 4">TI.4.07</strain>
    </source>
</reference>
<dbReference type="Pfam" id="PF02384">
    <property type="entry name" value="N6_Mtase"/>
    <property type="match status" value="1"/>
</dbReference>
<name>A0ABU9GBQ0_9GAMM</name>
<dbReference type="Gene3D" id="3.40.50.150">
    <property type="entry name" value="Vaccinia Virus protein VP39"/>
    <property type="match status" value="1"/>
</dbReference>
<feature type="domain" description="DNA methylase adenine-specific" evidence="2">
    <location>
        <begin position="3"/>
        <end position="55"/>
    </location>
</feature>
<dbReference type="Proteomes" id="UP001379949">
    <property type="component" value="Unassembled WGS sequence"/>
</dbReference>
<evidence type="ECO:0000313" key="3">
    <source>
        <dbReference type="EMBL" id="MEL0615059.1"/>
    </source>
</evidence>
<gene>
    <name evidence="3" type="ORF">V6242_18165</name>
</gene>
<keyword evidence="3" id="KW-0808">Transferase</keyword>
<accession>A0ABU9GBQ0</accession>
<evidence type="ECO:0000256" key="1">
    <source>
        <dbReference type="ARBA" id="ARBA00006594"/>
    </source>
</evidence>
<evidence type="ECO:0000259" key="2">
    <source>
        <dbReference type="Pfam" id="PF02384"/>
    </source>
</evidence>
<comment type="similarity">
    <text evidence="1">Belongs to the N(4)/N(6)-methyltransferase family.</text>
</comment>
<dbReference type="GO" id="GO:0008168">
    <property type="term" value="F:methyltransferase activity"/>
    <property type="evidence" value="ECO:0007669"/>
    <property type="project" value="UniProtKB-KW"/>
</dbReference>
<feature type="non-terminal residue" evidence="3">
    <location>
        <position position="73"/>
    </location>
</feature>
<protein>
    <submittedName>
        <fullName evidence="3">N-6 DNA methylase</fullName>
    </submittedName>
</protein>
<dbReference type="SUPFAM" id="SSF53335">
    <property type="entry name" value="S-adenosyl-L-methionine-dependent methyltransferases"/>
    <property type="match status" value="1"/>
</dbReference>
<sequence length="73" mass="7919">LVPDTRRLAMLNLMLHDLAVDDDNSAVLYGDTLSNEGKALPKASLILDNPPFGTKQVGGIPSRDDLVHYTSNK</sequence>
<dbReference type="GO" id="GO:0032259">
    <property type="term" value="P:methylation"/>
    <property type="evidence" value="ECO:0007669"/>
    <property type="project" value="UniProtKB-KW"/>
</dbReference>
<dbReference type="InterPro" id="IPR003356">
    <property type="entry name" value="DNA_methylase_A-5"/>
</dbReference>
<keyword evidence="4" id="KW-1185">Reference proteome</keyword>
<dbReference type="InterPro" id="IPR029063">
    <property type="entry name" value="SAM-dependent_MTases_sf"/>
</dbReference>
<keyword evidence="3" id="KW-0489">Methyltransferase</keyword>
<evidence type="ECO:0000313" key="4">
    <source>
        <dbReference type="Proteomes" id="UP001379949"/>
    </source>
</evidence>
<dbReference type="RefSeq" id="WP_341568259.1">
    <property type="nucleotide sequence ID" value="NZ_JBAKAR010000228.1"/>
</dbReference>
<comment type="caution">
    <text evidence="3">The sequence shown here is derived from an EMBL/GenBank/DDBJ whole genome shotgun (WGS) entry which is preliminary data.</text>
</comment>
<proteinExistence type="inferred from homology"/>
<organism evidence="3 4">
    <name type="scientific">Marinomonas arenicola</name>
    <dbReference type="NCBI Taxonomy" id="569601"/>
    <lineage>
        <taxon>Bacteria</taxon>
        <taxon>Pseudomonadati</taxon>
        <taxon>Pseudomonadota</taxon>
        <taxon>Gammaproteobacteria</taxon>
        <taxon>Oceanospirillales</taxon>
        <taxon>Oceanospirillaceae</taxon>
        <taxon>Marinomonas</taxon>
    </lineage>
</organism>
<feature type="non-terminal residue" evidence="3">
    <location>
        <position position="1"/>
    </location>
</feature>
<dbReference type="EMBL" id="JBAKAR010000228">
    <property type="protein sequence ID" value="MEL0615059.1"/>
    <property type="molecule type" value="Genomic_DNA"/>
</dbReference>